<organism evidence="1 2">
    <name type="scientific">Inhella crocodyli</name>
    <dbReference type="NCBI Taxonomy" id="2499851"/>
    <lineage>
        <taxon>Bacteria</taxon>
        <taxon>Pseudomonadati</taxon>
        <taxon>Pseudomonadota</taxon>
        <taxon>Betaproteobacteria</taxon>
        <taxon>Burkholderiales</taxon>
        <taxon>Sphaerotilaceae</taxon>
        <taxon>Inhella</taxon>
    </lineage>
</organism>
<keyword evidence="2" id="KW-1185">Reference proteome</keyword>
<proteinExistence type="predicted"/>
<evidence type="ECO:0000313" key="1">
    <source>
        <dbReference type="EMBL" id="RVT88814.1"/>
    </source>
</evidence>
<gene>
    <name evidence="1" type="ORF">EOD73_07555</name>
</gene>
<evidence type="ECO:0000313" key="2">
    <source>
        <dbReference type="Proteomes" id="UP000288587"/>
    </source>
</evidence>
<dbReference type="RefSeq" id="WP_127682268.1">
    <property type="nucleotide sequence ID" value="NZ_SACM01000001.1"/>
</dbReference>
<comment type="caution">
    <text evidence="1">The sequence shown here is derived from an EMBL/GenBank/DDBJ whole genome shotgun (WGS) entry which is preliminary data.</text>
</comment>
<reference evidence="1 2" key="1">
    <citation type="submission" date="2019-01" db="EMBL/GenBank/DDBJ databases">
        <authorList>
            <person name="Chen W.-M."/>
        </authorList>
    </citation>
    <scope>NUCLEOTIDE SEQUENCE [LARGE SCALE GENOMIC DNA]</scope>
    <source>
        <strain evidence="1 2">CCP-18</strain>
    </source>
</reference>
<dbReference type="EMBL" id="SACM01000001">
    <property type="protein sequence ID" value="RVT88814.1"/>
    <property type="molecule type" value="Genomic_DNA"/>
</dbReference>
<dbReference type="OrthoDB" id="8880382at2"/>
<dbReference type="SUPFAM" id="SSF52266">
    <property type="entry name" value="SGNH hydrolase"/>
    <property type="match status" value="1"/>
</dbReference>
<protein>
    <submittedName>
        <fullName evidence="1">Uncharacterized protein</fullName>
    </submittedName>
</protein>
<name>A0A3S2UZ44_9BURK</name>
<dbReference type="Proteomes" id="UP000288587">
    <property type="component" value="Unassembled WGS sequence"/>
</dbReference>
<dbReference type="AlphaFoldDB" id="A0A3S2UZ44"/>
<sequence length="354" mass="38628">MSFKRALIHGVLALSAVALVLELLLRMLPVSTATMVADHLGAGIPTVPPHHRWTMATGWDLRNAQTLQANAQGFSARHDFKPNPQAVALIGDSFVEASMLPVEQRLEAQLEAQLGARPVYAMGSPGSSLLDYGHRLRWAVQQFGVREAVIFMERLDVAQSRCGSGNVKSLCWDPREGRVRPVVEPEPNVIKRILRHSALAQYVLGQMRLDARVFWANALHQATPAQGHEVGQRSRKAATPLSSLPLSEAERNEIDRIAELFFAQLDGMPVRVVLVVDASRSDLRNGDTGTGAAREHFMALARAKGLTVVDMAPVFAEHLRRSPLSLEVGPYDQHLNGLGLSLVARASAKALLGH</sequence>
<accession>A0A3S2UZ44</accession>